<comment type="caution">
    <text evidence="1">The sequence shown here is derived from an EMBL/GenBank/DDBJ whole genome shotgun (WGS) entry which is preliminary data.</text>
</comment>
<dbReference type="RefSeq" id="WP_111541607.1">
    <property type="nucleotide sequence ID" value="NZ_QKYV01000006.1"/>
</dbReference>
<dbReference type="InterPro" id="IPR021365">
    <property type="entry name" value="DUF2891"/>
</dbReference>
<dbReference type="PROSITE" id="PS51257">
    <property type="entry name" value="PROKAR_LIPOPROTEIN"/>
    <property type="match status" value="1"/>
</dbReference>
<accession>A0A2W7HYR6</accession>
<reference evidence="1 2" key="1">
    <citation type="submission" date="2018-06" db="EMBL/GenBank/DDBJ databases">
        <title>Genomic Encyclopedia of Archaeal and Bacterial Type Strains, Phase II (KMG-II): from individual species to whole genera.</title>
        <authorList>
            <person name="Goeker M."/>
        </authorList>
    </citation>
    <scope>NUCLEOTIDE SEQUENCE [LARGE SCALE GENOMIC DNA]</scope>
    <source>
        <strain evidence="1 2">DSM 15361</strain>
    </source>
</reference>
<sequence>MKKIAIALSLIALVACKNKNHEETTLQDQQQSEKDTSIVEDISSKMTEVEPVVLSLEQAEKLARMPLACLEQEFPNKLGQTLASENDLQKPSELHPAFYGCFDWHSSVHAHWSLISLLKQFPNLAKAEEIKQLLQDHLSKENIEQELAYFNKEQNKTYERTYGWAWLLKLAQEIHTWEDPIAKELEANLAPLTKKIVSNYQAFLPKLNYPIRTGEHENTAFGMSFAYDYAVATENQKLKDLIATRAKDFYLSDDNCPIAWEPGGFDFLSPCLEEIHLMQNVLAEQTFKLWLKDFMPEISNKDFDLEIGEVSDRKDGKLVHLDGLNFSRAAVLFSLAAKYDNLNHLKPVAEKHLSSSFSNLTDDSYEGGHWLTTFAIYAYNKRKNK</sequence>
<dbReference type="AlphaFoldDB" id="A0A2W7HYR6"/>
<dbReference type="Pfam" id="PF11199">
    <property type="entry name" value="DUF2891"/>
    <property type="match status" value="1"/>
</dbReference>
<dbReference type="Proteomes" id="UP000249542">
    <property type="component" value="Unassembled WGS sequence"/>
</dbReference>
<evidence type="ECO:0000313" key="1">
    <source>
        <dbReference type="EMBL" id="PZW39188.1"/>
    </source>
</evidence>
<organism evidence="1 2">
    <name type="scientific">Mesonia algae</name>
    <dbReference type="NCBI Taxonomy" id="213248"/>
    <lineage>
        <taxon>Bacteria</taxon>
        <taxon>Pseudomonadati</taxon>
        <taxon>Bacteroidota</taxon>
        <taxon>Flavobacteriia</taxon>
        <taxon>Flavobacteriales</taxon>
        <taxon>Flavobacteriaceae</taxon>
        <taxon>Mesonia</taxon>
    </lineage>
</organism>
<name>A0A2W7HYR6_9FLAO</name>
<proteinExistence type="predicted"/>
<evidence type="ECO:0000313" key="2">
    <source>
        <dbReference type="Proteomes" id="UP000249542"/>
    </source>
</evidence>
<protein>
    <recommendedName>
        <fullName evidence="3">DUF2891 family protein</fullName>
    </recommendedName>
</protein>
<evidence type="ECO:0008006" key="3">
    <source>
        <dbReference type="Google" id="ProtNLM"/>
    </source>
</evidence>
<dbReference type="EMBL" id="QKYV01000006">
    <property type="protein sequence ID" value="PZW39188.1"/>
    <property type="molecule type" value="Genomic_DNA"/>
</dbReference>
<keyword evidence="2" id="KW-1185">Reference proteome</keyword>
<gene>
    <name evidence="1" type="ORF">LX95_02330</name>
</gene>